<name>A0AAD9UK13_RIDPI</name>
<dbReference type="AlphaFoldDB" id="A0AAD9UK13"/>
<protein>
    <submittedName>
        <fullName evidence="1">Uncharacterized protein</fullName>
    </submittedName>
</protein>
<evidence type="ECO:0000313" key="1">
    <source>
        <dbReference type="EMBL" id="KAK2192399.1"/>
    </source>
</evidence>
<proteinExistence type="predicted"/>
<dbReference type="Proteomes" id="UP001209878">
    <property type="component" value="Unassembled WGS sequence"/>
</dbReference>
<accession>A0AAD9UK13</accession>
<reference evidence="1" key="1">
    <citation type="journal article" date="2023" name="Mol. Biol. Evol.">
        <title>Third-Generation Sequencing Reveals the Adaptive Role of the Epigenome in Three Deep-Sea Polychaetes.</title>
        <authorList>
            <person name="Perez M."/>
            <person name="Aroh O."/>
            <person name="Sun Y."/>
            <person name="Lan Y."/>
            <person name="Juniper S.K."/>
            <person name="Young C.R."/>
            <person name="Angers B."/>
            <person name="Qian P.Y."/>
        </authorList>
    </citation>
    <scope>NUCLEOTIDE SEQUENCE</scope>
    <source>
        <strain evidence="1">R07B-5</strain>
    </source>
</reference>
<evidence type="ECO:0000313" key="2">
    <source>
        <dbReference type="Proteomes" id="UP001209878"/>
    </source>
</evidence>
<dbReference type="EMBL" id="JAODUO010000031">
    <property type="protein sequence ID" value="KAK2192399.1"/>
    <property type="molecule type" value="Genomic_DNA"/>
</dbReference>
<gene>
    <name evidence="1" type="ORF">NP493_30g02020</name>
</gene>
<sequence>MSLVYFENQSKRYDYPNVWGICCTMSQTIQQFNVTRSTCYVSVVCLCLTGVKDQLFTNTADSWRASIATHCSHDPKICKSEKLDHSQTLWRRATHTRWHHLTWQATRLLHFCPSLKSLAFLSRQPITETRLQYSSTS</sequence>
<organism evidence="1 2">
    <name type="scientific">Ridgeia piscesae</name>
    <name type="common">Tubeworm</name>
    <dbReference type="NCBI Taxonomy" id="27915"/>
    <lineage>
        <taxon>Eukaryota</taxon>
        <taxon>Metazoa</taxon>
        <taxon>Spiralia</taxon>
        <taxon>Lophotrochozoa</taxon>
        <taxon>Annelida</taxon>
        <taxon>Polychaeta</taxon>
        <taxon>Sedentaria</taxon>
        <taxon>Canalipalpata</taxon>
        <taxon>Sabellida</taxon>
        <taxon>Siboglinidae</taxon>
        <taxon>Ridgeia</taxon>
    </lineage>
</organism>
<keyword evidence="2" id="KW-1185">Reference proteome</keyword>
<comment type="caution">
    <text evidence="1">The sequence shown here is derived from an EMBL/GenBank/DDBJ whole genome shotgun (WGS) entry which is preliminary data.</text>
</comment>